<dbReference type="PANTHER" id="PTHR38463:SF1">
    <property type="entry name" value="STRESS RESPONSE PROTEIN YSNF"/>
    <property type="match status" value="1"/>
</dbReference>
<keyword evidence="5" id="KW-1185">Reference proteome</keyword>
<protein>
    <submittedName>
        <fullName evidence="4">DUF2382 domain-containing protein</fullName>
    </submittedName>
</protein>
<feature type="region of interest" description="Disordered" evidence="1">
    <location>
        <begin position="99"/>
        <end position="208"/>
    </location>
</feature>
<evidence type="ECO:0000313" key="4">
    <source>
        <dbReference type="EMBL" id="MWA07125.1"/>
    </source>
</evidence>
<dbReference type="EMBL" id="WBMS02000064">
    <property type="protein sequence ID" value="MWA07125.1"/>
    <property type="molecule type" value="Genomic_DNA"/>
</dbReference>
<name>A0A6I4MQV6_9ACTN</name>
<gene>
    <name evidence="4" type="ORF">F8568_043675</name>
</gene>
<dbReference type="InterPro" id="IPR052967">
    <property type="entry name" value="Stress_Response_Assoc"/>
</dbReference>
<sequence length="332" mass="36197">MQTQTQVRELMGMSVTDTHGAKVGTVKQVYLNDDSGAPEWVTVHTGWFGMRESFVPLSGARKAHDMLQVPYDKETIKGAPNVDADEHLSHAQIVDLYRHYGVRPPSGRRTEDGEGTAEETGRGTGTGTPGEQGMAGDTGMAGEPAPSDQGTTGAQGRAPSSGMGGTSGTSGTSGTAGAAGMAVHPERDKRGEPLPAQPGAPMTEITRSEERLRIETERHESGRVHVRKWVETEMVERTIPVTHEEIRIDREPITDGRPGVQVTITEDDQEIILYEERPVVAKETVPVERVRIRTERVQDEQTVRGELRRERVEVTRDDGSHADHDQGGRSRG</sequence>
<dbReference type="Proteomes" id="UP000462055">
    <property type="component" value="Unassembled WGS sequence"/>
</dbReference>
<organism evidence="4 5">
    <name type="scientific">Actinomadura physcomitrii</name>
    <dbReference type="NCBI Taxonomy" id="2650748"/>
    <lineage>
        <taxon>Bacteria</taxon>
        <taxon>Bacillati</taxon>
        <taxon>Actinomycetota</taxon>
        <taxon>Actinomycetes</taxon>
        <taxon>Streptosporangiales</taxon>
        <taxon>Thermomonosporaceae</taxon>
        <taxon>Actinomadura</taxon>
    </lineage>
</organism>
<dbReference type="SUPFAM" id="SSF50346">
    <property type="entry name" value="PRC-barrel domain"/>
    <property type="match status" value="1"/>
</dbReference>
<dbReference type="Gene3D" id="3.90.50.10">
    <property type="entry name" value="Photosynthetic Reaction Center, subunit H, domain 2"/>
    <property type="match status" value="1"/>
</dbReference>
<dbReference type="GO" id="GO:0030077">
    <property type="term" value="C:plasma membrane light-harvesting complex"/>
    <property type="evidence" value="ECO:0007669"/>
    <property type="project" value="InterPro"/>
</dbReference>
<dbReference type="InterPro" id="IPR011033">
    <property type="entry name" value="PRC_barrel-like_sf"/>
</dbReference>
<proteinExistence type="predicted"/>
<dbReference type="AlphaFoldDB" id="A0A6I4MQV6"/>
<feature type="region of interest" description="Disordered" evidence="1">
    <location>
        <begin position="297"/>
        <end position="332"/>
    </location>
</feature>
<dbReference type="InterPro" id="IPR027275">
    <property type="entry name" value="PRC-brl_dom"/>
</dbReference>
<feature type="domain" description="PRC-barrel" evidence="2">
    <location>
        <begin position="7"/>
        <end position="75"/>
    </location>
</feature>
<reference evidence="4" key="1">
    <citation type="submission" date="2019-12" db="EMBL/GenBank/DDBJ databases">
        <title>Actinomadura physcomitrii sp. nov., a novel actinomycete isolated from moss [Physcomitrium sphaericum (Ludw) Fuernr].</title>
        <authorList>
            <person name="Zhuang X."/>
        </authorList>
    </citation>
    <scope>NUCLEOTIDE SEQUENCE [LARGE SCALE GENOMIC DNA]</scope>
    <source>
        <strain evidence="4">LD22</strain>
    </source>
</reference>
<dbReference type="Pfam" id="PF09557">
    <property type="entry name" value="DUF2382"/>
    <property type="match status" value="1"/>
</dbReference>
<accession>A0A6I4MQV6</accession>
<feature type="compositionally biased region" description="Low complexity" evidence="1">
    <location>
        <begin position="169"/>
        <end position="182"/>
    </location>
</feature>
<evidence type="ECO:0000259" key="2">
    <source>
        <dbReference type="Pfam" id="PF05239"/>
    </source>
</evidence>
<evidence type="ECO:0000313" key="5">
    <source>
        <dbReference type="Proteomes" id="UP000462055"/>
    </source>
</evidence>
<dbReference type="InterPro" id="IPR019060">
    <property type="entry name" value="DUF2382"/>
</dbReference>
<comment type="caution">
    <text evidence="4">The sequence shown here is derived from an EMBL/GenBank/DDBJ whole genome shotgun (WGS) entry which is preliminary data.</text>
</comment>
<dbReference type="Pfam" id="PF05239">
    <property type="entry name" value="PRC"/>
    <property type="match status" value="1"/>
</dbReference>
<dbReference type="PANTHER" id="PTHR38463">
    <property type="entry name" value="STRESS RESPONSE PROTEIN YSNF"/>
    <property type="match status" value="1"/>
</dbReference>
<evidence type="ECO:0000259" key="3">
    <source>
        <dbReference type="Pfam" id="PF09557"/>
    </source>
</evidence>
<dbReference type="InterPro" id="IPR014747">
    <property type="entry name" value="Bac_photo_RC_H_C"/>
</dbReference>
<dbReference type="GO" id="GO:0019684">
    <property type="term" value="P:photosynthesis, light reaction"/>
    <property type="evidence" value="ECO:0007669"/>
    <property type="project" value="InterPro"/>
</dbReference>
<feature type="domain" description="DUF2382" evidence="3">
    <location>
        <begin position="205"/>
        <end position="314"/>
    </location>
</feature>
<evidence type="ECO:0000256" key="1">
    <source>
        <dbReference type="SAM" id="MobiDB-lite"/>
    </source>
</evidence>
<dbReference type="RefSeq" id="WP_151600030.1">
    <property type="nucleotide sequence ID" value="NZ_WBMS02000064.1"/>
</dbReference>